<dbReference type="EMBL" id="BMAO01007369">
    <property type="protein sequence ID" value="GFR15431.1"/>
    <property type="molecule type" value="Genomic_DNA"/>
</dbReference>
<reference evidence="1" key="1">
    <citation type="submission" date="2020-07" db="EMBL/GenBank/DDBJ databases">
        <title>Multicomponent nature underlies the extraordinary mechanical properties of spider dragline silk.</title>
        <authorList>
            <person name="Kono N."/>
            <person name="Nakamura H."/>
            <person name="Mori M."/>
            <person name="Yoshida Y."/>
            <person name="Ohtoshi R."/>
            <person name="Malay A.D."/>
            <person name="Moran D.A.P."/>
            <person name="Tomita M."/>
            <person name="Numata K."/>
            <person name="Arakawa K."/>
        </authorList>
    </citation>
    <scope>NUCLEOTIDE SEQUENCE</scope>
</reference>
<keyword evidence="2" id="KW-1185">Reference proteome</keyword>
<proteinExistence type="predicted"/>
<protein>
    <submittedName>
        <fullName evidence="1">Uncharacterized protein</fullName>
    </submittedName>
</protein>
<dbReference type="Proteomes" id="UP000887116">
    <property type="component" value="Unassembled WGS sequence"/>
</dbReference>
<evidence type="ECO:0000313" key="2">
    <source>
        <dbReference type="Proteomes" id="UP000887116"/>
    </source>
</evidence>
<name>A0A8X6LLT7_TRICU</name>
<evidence type="ECO:0000313" key="1">
    <source>
        <dbReference type="EMBL" id="GFR15431.1"/>
    </source>
</evidence>
<dbReference type="AlphaFoldDB" id="A0A8X6LLT7"/>
<organism evidence="1 2">
    <name type="scientific">Trichonephila clavata</name>
    <name type="common">Joro spider</name>
    <name type="synonym">Nephila clavata</name>
    <dbReference type="NCBI Taxonomy" id="2740835"/>
    <lineage>
        <taxon>Eukaryota</taxon>
        <taxon>Metazoa</taxon>
        <taxon>Ecdysozoa</taxon>
        <taxon>Arthropoda</taxon>
        <taxon>Chelicerata</taxon>
        <taxon>Arachnida</taxon>
        <taxon>Araneae</taxon>
        <taxon>Araneomorphae</taxon>
        <taxon>Entelegynae</taxon>
        <taxon>Araneoidea</taxon>
        <taxon>Nephilidae</taxon>
        <taxon>Trichonephila</taxon>
    </lineage>
</organism>
<accession>A0A8X6LLT7</accession>
<sequence>MARTLDNLHPKDPPWMNILEEELNFPTNDKDQCMVHKSMEKVLFRAMTHREFYELHLKSAQKNPTPEYQKEITQRQKDIAAVNILIQRLRGELASSFPCPNPDCHAYNKIPDLTQLVDCKFIWHPIDTTHKKNNPLFYLIKRKLIRKVSPSQRKLKN</sequence>
<gene>
    <name evidence="1" type="ORF">TNCT_417871</name>
</gene>
<comment type="caution">
    <text evidence="1">The sequence shown here is derived from an EMBL/GenBank/DDBJ whole genome shotgun (WGS) entry which is preliminary data.</text>
</comment>